<evidence type="ECO:0000313" key="2">
    <source>
        <dbReference type="EMBL" id="CAI2169752.1"/>
    </source>
</evidence>
<proteinExistence type="predicted"/>
<feature type="domain" description="Protein kinase" evidence="1">
    <location>
        <begin position="1"/>
        <end position="186"/>
    </location>
</feature>
<keyword evidence="3" id="KW-1185">Reference proteome</keyword>
<dbReference type="InterPro" id="IPR011009">
    <property type="entry name" value="Kinase-like_dom_sf"/>
</dbReference>
<dbReference type="Gene3D" id="1.10.510.10">
    <property type="entry name" value="Transferase(Phosphotransferase) domain 1"/>
    <property type="match status" value="1"/>
</dbReference>
<dbReference type="SUPFAM" id="SSF56112">
    <property type="entry name" value="Protein kinase-like (PK-like)"/>
    <property type="match status" value="1"/>
</dbReference>
<dbReference type="PRINTS" id="PR00109">
    <property type="entry name" value="TYRKINASE"/>
</dbReference>
<protein>
    <submittedName>
        <fullName evidence="2">16541_t:CDS:1</fullName>
    </submittedName>
</protein>
<dbReference type="InterPro" id="IPR050167">
    <property type="entry name" value="Ser_Thr_protein_kinase"/>
</dbReference>
<dbReference type="GO" id="GO:0004672">
    <property type="term" value="F:protein kinase activity"/>
    <property type="evidence" value="ECO:0007669"/>
    <property type="project" value="InterPro"/>
</dbReference>
<gene>
    <name evidence="2" type="ORF">FWILDA_LOCUS4238</name>
</gene>
<dbReference type="GO" id="GO:0005737">
    <property type="term" value="C:cytoplasm"/>
    <property type="evidence" value="ECO:0007669"/>
    <property type="project" value="TreeGrafter"/>
</dbReference>
<name>A0A9W4SHI1_9GLOM</name>
<organism evidence="2 3">
    <name type="scientific">Funneliformis geosporum</name>
    <dbReference type="NCBI Taxonomy" id="1117311"/>
    <lineage>
        <taxon>Eukaryota</taxon>
        <taxon>Fungi</taxon>
        <taxon>Fungi incertae sedis</taxon>
        <taxon>Mucoromycota</taxon>
        <taxon>Glomeromycotina</taxon>
        <taxon>Glomeromycetes</taxon>
        <taxon>Glomerales</taxon>
        <taxon>Glomeraceae</taxon>
        <taxon>Funneliformis</taxon>
    </lineage>
</organism>
<dbReference type="GO" id="GO:0007165">
    <property type="term" value="P:signal transduction"/>
    <property type="evidence" value="ECO:0007669"/>
    <property type="project" value="TreeGrafter"/>
</dbReference>
<evidence type="ECO:0000313" key="3">
    <source>
        <dbReference type="Proteomes" id="UP001153678"/>
    </source>
</evidence>
<dbReference type="PANTHER" id="PTHR23257">
    <property type="entry name" value="SERINE-THREONINE PROTEIN KINASE"/>
    <property type="match status" value="1"/>
</dbReference>
<accession>A0A9W4SHI1</accession>
<dbReference type="AlphaFoldDB" id="A0A9W4SHI1"/>
<sequence>MQYASEGNLRNYLSTSFARFDWWKKVNMLRDIIIGLQSIHSAGLVHHDFHSGNILRHGYGNDSNNLDTYITDLGLCHPVDEHYNKSKVFGVLPYLSPEVLRGEQYTKAADIYSLGIIMWEVTTGNKPFHDRPHDHDLASEICSGLRPKLMPGTPECYAQIMQRCWNADPLLRPTTEELLIVFKQFKEISNHRTQIGEAELIRLIRVLHLASASDFGMLAARRRANSVTTHNRRPNKQKNNRRSIQIQSVSATFNEKRFSRVFNSEEVAESMRRLSLSSGSKDLNAINEELFEE</sequence>
<dbReference type="PROSITE" id="PS50011">
    <property type="entry name" value="PROTEIN_KINASE_DOM"/>
    <property type="match status" value="1"/>
</dbReference>
<dbReference type="InterPro" id="IPR000719">
    <property type="entry name" value="Prot_kinase_dom"/>
</dbReference>
<reference evidence="2" key="1">
    <citation type="submission" date="2022-08" db="EMBL/GenBank/DDBJ databases">
        <authorList>
            <person name="Kallberg Y."/>
            <person name="Tangrot J."/>
            <person name="Rosling A."/>
        </authorList>
    </citation>
    <scope>NUCLEOTIDE SEQUENCE</scope>
    <source>
        <strain evidence="2">Wild A</strain>
    </source>
</reference>
<dbReference type="Pfam" id="PF07714">
    <property type="entry name" value="PK_Tyr_Ser-Thr"/>
    <property type="match status" value="1"/>
</dbReference>
<dbReference type="GO" id="GO:0005524">
    <property type="term" value="F:ATP binding"/>
    <property type="evidence" value="ECO:0007669"/>
    <property type="project" value="InterPro"/>
</dbReference>
<dbReference type="Proteomes" id="UP001153678">
    <property type="component" value="Unassembled WGS sequence"/>
</dbReference>
<comment type="caution">
    <text evidence="2">The sequence shown here is derived from an EMBL/GenBank/DDBJ whole genome shotgun (WGS) entry which is preliminary data.</text>
</comment>
<dbReference type="PANTHER" id="PTHR23257:SF706">
    <property type="entry name" value="PROTO-ONCOGENE SERINE_THREONINE-PROTEIN KINASE MOS"/>
    <property type="match status" value="1"/>
</dbReference>
<dbReference type="OrthoDB" id="544350at2759"/>
<evidence type="ECO:0000259" key="1">
    <source>
        <dbReference type="PROSITE" id="PS50011"/>
    </source>
</evidence>
<dbReference type="InterPro" id="IPR001245">
    <property type="entry name" value="Ser-Thr/Tyr_kinase_cat_dom"/>
</dbReference>
<dbReference type="EMBL" id="CAMKVN010000618">
    <property type="protein sequence ID" value="CAI2169752.1"/>
    <property type="molecule type" value="Genomic_DNA"/>
</dbReference>